<dbReference type="EMBL" id="PIOD01000003">
    <property type="protein sequence ID" value="RDW21244.1"/>
    <property type="molecule type" value="Genomic_DNA"/>
</dbReference>
<comment type="caution">
    <text evidence="1">The sequence shown here is derived from an EMBL/GenBank/DDBJ whole genome shotgun (WGS) entry which is preliminary data.</text>
</comment>
<evidence type="ECO:0000313" key="1">
    <source>
        <dbReference type="EMBL" id="RDW21244.1"/>
    </source>
</evidence>
<evidence type="ECO:0000313" key="2">
    <source>
        <dbReference type="Proteomes" id="UP000256520"/>
    </source>
</evidence>
<dbReference type="Proteomes" id="UP000256520">
    <property type="component" value="Unassembled WGS sequence"/>
</dbReference>
<dbReference type="RefSeq" id="WP_147294821.1">
    <property type="nucleotide sequence ID" value="NZ_PIOD01000003.1"/>
</dbReference>
<dbReference type="AlphaFoldDB" id="A0A3D8PYZ5"/>
<accession>A0A3D8PYZ5</accession>
<reference evidence="2" key="1">
    <citation type="submission" date="2017-11" db="EMBL/GenBank/DDBJ databases">
        <authorList>
            <person name="Zhu W."/>
        </authorList>
    </citation>
    <scope>NUCLEOTIDE SEQUENCE [LARGE SCALE GENOMIC DNA]</scope>
    <source>
        <strain evidence="2">CAU 1051</strain>
    </source>
</reference>
<sequence>MLFLEFASKQKELPVINDNVLAQLMLVLEMMAKSAKQMDPLKTRYIPEIPEYPRIQKEITDLQAAMQISKRKPLI</sequence>
<gene>
    <name evidence="1" type="ORF">CWR45_03090</name>
</gene>
<dbReference type="OrthoDB" id="581879at2"/>
<name>A0A3D8PYZ5_9BACI</name>
<protein>
    <submittedName>
        <fullName evidence="1">Uncharacterized protein</fullName>
    </submittedName>
</protein>
<proteinExistence type="predicted"/>
<organism evidence="1 2">
    <name type="scientific">Oceanobacillus chungangensis</name>
    <dbReference type="NCBI Taxonomy" id="1229152"/>
    <lineage>
        <taxon>Bacteria</taxon>
        <taxon>Bacillati</taxon>
        <taxon>Bacillota</taxon>
        <taxon>Bacilli</taxon>
        <taxon>Bacillales</taxon>
        <taxon>Bacillaceae</taxon>
        <taxon>Oceanobacillus</taxon>
    </lineage>
</organism>
<keyword evidence="2" id="KW-1185">Reference proteome</keyword>